<accession>A0A6C0FD69</accession>
<reference evidence="1" key="1">
    <citation type="journal article" date="2020" name="Nature">
        <title>Giant virus diversity and host interactions through global metagenomics.</title>
        <authorList>
            <person name="Schulz F."/>
            <person name="Roux S."/>
            <person name="Paez-Espino D."/>
            <person name="Jungbluth S."/>
            <person name="Walsh D.A."/>
            <person name="Denef V.J."/>
            <person name="McMahon K.D."/>
            <person name="Konstantinidis K.T."/>
            <person name="Eloe-Fadrosh E.A."/>
            <person name="Kyrpides N.C."/>
            <person name="Woyke T."/>
        </authorList>
    </citation>
    <scope>NUCLEOTIDE SEQUENCE</scope>
    <source>
        <strain evidence="1">GVMAG-S-ERX556049-19</strain>
    </source>
</reference>
<dbReference type="EMBL" id="MN738821">
    <property type="protein sequence ID" value="QHT37840.1"/>
    <property type="molecule type" value="Genomic_DNA"/>
</dbReference>
<proteinExistence type="predicted"/>
<evidence type="ECO:0000313" key="1">
    <source>
        <dbReference type="EMBL" id="QHT37840.1"/>
    </source>
</evidence>
<dbReference type="AlphaFoldDB" id="A0A6C0FD69"/>
<name>A0A6C0FD69_9ZZZZ</name>
<protein>
    <submittedName>
        <fullName evidence="1">Uncharacterized protein</fullName>
    </submittedName>
</protein>
<sequence>MENLSDDELSEEPNLYLSNDVDQMTMELLMNKNSKHKYKSKINPENKLMYIDQNNELLKYKSQILEITEQKINDSHTQINGDLDTIFDAYVLACIRHFKQKEIEHSNLFNEEPMDSKLTQPKVKKTKDPFSLWTDQKVYRRDYYDKSDDEI</sequence>
<organism evidence="1">
    <name type="scientific">viral metagenome</name>
    <dbReference type="NCBI Taxonomy" id="1070528"/>
    <lineage>
        <taxon>unclassified sequences</taxon>
        <taxon>metagenomes</taxon>
        <taxon>organismal metagenomes</taxon>
    </lineage>
</organism>